<accession>A0A2H5F621</accession>
<keyword evidence="1" id="KW-0614">Plasmid</keyword>
<organism evidence="1 2">
    <name type="scientific">Paracoccus zhejiangensis</name>
    <dbReference type="NCBI Taxonomy" id="1077935"/>
    <lineage>
        <taxon>Bacteria</taxon>
        <taxon>Pseudomonadati</taxon>
        <taxon>Pseudomonadota</taxon>
        <taxon>Alphaproteobacteria</taxon>
        <taxon>Rhodobacterales</taxon>
        <taxon>Paracoccaceae</taxon>
        <taxon>Paracoccus</taxon>
    </lineage>
</organism>
<geneLocation type="plasmid" evidence="2">
    <name>ppz03</name>
</geneLocation>
<name>A0A2H5F621_9RHOB</name>
<reference evidence="1 2" key="1">
    <citation type="journal article" date="2013" name="Antonie Van Leeuwenhoek">
        <title>Paracoccus zhejiangensis sp. nov., isolated from activated sludge in wastewater-treatment system.</title>
        <authorList>
            <person name="Wu Z.G."/>
            <person name="Zhang D.F."/>
            <person name="Liu Y.L."/>
            <person name="Wang F."/>
            <person name="Jiang X."/>
            <person name="Li C."/>
            <person name="Li S.P."/>
            <person name="Hong Q."/>
            <person name="Li W.J."/>
        </authorList>
    </citation>
    <scope>NUCLEOTIDE SEQUENCE [LARGE SCALE GENOMIC DNA]</scope>
    <source>
        <strain evidence="1 2">J6</strain>
        <plasmid evidence="2">Plasmid ppz03</plasmid>
    </source>
</reference>
<keyword evidence="2" id="KW-1185">Reference proteome</keyword>
<dbReference type="EMBL" id="CP025433">
    <property type="protein sequence ID" value="AUH66977.1"/>
    <property type="molecule type" value="Genomic_DNA"/>
</dbReference>
<protein>
    <submittedName>
        <fullName evidence="1">Uncharacterized protein</fullName>
    </submittedName>
</protein>
<evidence type="ECO:0000313" key="1">
    <source>
        <dbReference type="EMBL" id="AUH66977.1"/>
    </source>
</evidence>
<sequence length="67" mass="7596">MMPIHARYSRLNVLISAGGGAVIRAAVMRLNPRVRLGLARRRDHHDDGCARLHHQHDARELAARIRL</sequence>
<dbReference type="KEGG" id="pzh:CX676_22040"/>
<gene>
    <name evidence="1" type="ORF">CX676_22040</name>
</gene>
<dbReference type="AlphaFoldDB" id="A0A2H5F621"/>
<dbReference type="Proteomes" id="UP000234530">
    <property type="component" value="Plasmid pPZ03"/>
</dbReference>
<proteinExistence type="predicted"/>
<evidence type="ECO:0000313" key="2">
    <source>
        <dbReference type="Proteomes" id="UP000234530"/>
    </source>
</evidence>